<dbReference type="Proteomes" id="UP000614601">
    <property type="component" value="Unassembled WGS sequence"/>
</dbReference>
<proteinExistence type="predicted"/>
<dbReference type="GO" id="GO:0005886">
    <property type="term" value="C:plasma membrane"/>
    <property type="evidence" value="ECO:0007669"/>
    <property type="project" value="TreeGrafter"/>
</dbReference>
<feature type="compositionally biased region" description="Low complexity" evidence="1">
    <location>
        <begin position="385"/>
        <end position="402"/>
    </location>
</feature>
<dbReference type="Gene3D" id="3.40.50.450">
    <property type="match status" value="1"/>
</dbReference>
<dbReference type="EMBL" id="CAJFCW020000006">
    <property type="protein sequence ID" value="CAG9127824.1"/>
    <property type="molecule type" value="Genomic_DNA"/>
</dbReference>
<dbReference type="EMBL" id="CAJFDH010000006">
    <property type="protein sequence ID" value="CAD5230577.1"/>
    <property type="molecule type" value="Genomic_DNA"/>
</dbReference>
<evidence type="ECO:0000256" key="2">
    <source>
        <dbReference type="SAM" id="Phobius"/>
    </source>
</evidence>
<feature type="region of interest" description="Disordered" evidence="1">
    <location>
        <begin position="1"/>
        <end position="20"/>
    </location>
</feature>
<evidence type="ECO:0000256" key="1">
    <source>
        <dbReference type="SAM" id="MobiDB-lite"/>
    </source>
</evidence>
<keyword evidence="2" id="KW-0472">Membrane</keyword>
<dbReference type="Proteomes" id="UP000783686">
    <property type="component" value="Unassembled WGS sequence"/>
</dbReference>
<keyword evidence="4" id="KW-1185">Reference proteome</keyword>
<sequence>MKRALNSTASTASLSSMNSSTLNVTVPREHLLLSDVSVESSSSFTSTQSPHIRLQIDDVQETRKKPSLKETKSAWTTIDATNQRLRAWLDVASHPWSFSRSASTDRPLEPRLTPSPPELLYDVFLGGSCGNTVWRRELVIPYLRKRCISYYNPQRPAWKESMIHEEQIAKENSRLFLFVLDPGTINATSFIEIAYFAARKAPKLVVVFLGPREWSDKAHPMDLPDRIRTVNLVEAILKRHNVPMLTSITEALDYVDEIIIGEKPWRQALSNSRQRLPYIQVKAKNAIKSTAAQIKQTVESVQASATVWTKRIAAVVGMEIILILVLLVFLPHKIPLYLLVVPIVGVDYIILALLVLYLKIKANRKRAQYKRKLVINPPSLPRTTPSSITAASSDVSSPSTNSVDVGPIQSESMCLKTVQPNQQRPVEPFFYDSIEMVDQQVRQHYQVEKPKKLKVDMKERLKQNGCMTSPVGYDVFLSCSSGSELDWITQKAVPQLHKSTLSYTSAIMCDKEMRIPLLHTASHILYYIPSYRTFLSGMIEIAYFIGHSDWQVTVCVPTEAECLVLMNENDYDEETRQAVERRNQCYQMAFCYLKDMAHRRECRVFTNVEEAVKHIAAVSQLERQEQQEQTSEQPNKKRAVLRTLMEKQHLVKEKTQANLLAHRSAVIAAATAAANASPKNRS</sequence>
<keyword evidence="2" id="KW-1133">Transmembrane helix</keyword>
<gene>
    <name evidence="3" type="ORF">BOKJ2_LOCUS14205</name>
</gene>
<dbReference type="OrthoDB" id="6493944at2759"/>
<reference evidence="3" key="1">
    <citation type="submission" date="2020-09" db="EMBL/GenBank/DDBJ databases">
        <authorList>
            <person name="Kikuchi T."/>
        </authorList>
    </citation>
    <scope>NUCLEOTIDE SEQUENCE</scope>
    <source>
        <strain evidence="3">SH1</strain>
    </source>
</reference>
<name>A0A811LRQ7_9BILA</name>
<feature type="region of interest" description="Disordered" evidence="1">
    <location>
        <begin position="382"/>
        <end position="402"/>
    </location>
</feature>
<feature type="transmembrane region" description="Helical" evidence="2">
    <location>
        <begin position="336"/>
        <end position="358"/>
    </location>
</feature>
<keyword evidence="2" id="KW-0812">Transmembrane</keyword>
<feature type="transmembrane region" description="Helical" evidence="2">
    <location>
        <begin position="312"/>
        <end position="330"/>
    </location>
</feature>
<dbReference type="Pfam" id="PF15891">
    <property type="entry name" value="Nuc_deoxyri_tr2"/>
    <property type="match status" value="1"/>
</dbReference>
<organism evidence="3 4">
    <name type="scientific">Bursaphelenchus okinawaensis</name>
    <dbReference type="NCBI Taxonomy" id="465554"/>
    <lineage>
        <taxon>Eukaryota</taxon>
        <taxon>Metazoa</taxon>
        <taxon>Ecdysozoa</taxon>
        <taxon>Nematoda</taxon>
        <taxon>Chromadorea</taxon>
        <taxon>Rhabditida</taxon>
        <taxon>Tylenchina</taxon>
        <taxon>Tylenchomorpha</taxon>
        <taxon>Aphelenchoidea</taxon>
        <taxon>Aphelenchoididae</taxon>
        <taxon>Bursaphelenchus</taxon>
    </lineage>
</organism>
<accession>A0A811LRQ7</accession>
<dbReference type="AlphaFoldDB" id="A0A811LRQ7"/>
<evidence type="ECO:0000313" key="3">
    <source>
        <dbReference type="EMBL" id="CAD5230577.1"/>
    </source>
</evidence>
<dbReference type="InterPro" id="IPR039470">
    <property type="entry name" value="Nuc_deoxyri_tr2"/>
</dbReference>
<dbReference type="PANTHER" id="PTHR36300:SF1">
    <property type="entry name" value="RAW, ISOFORM A"/>
    <property type="match status" value="1"/>
</dbReference>
<comment type="caution">
    <text evidence="3">The sequence shown here is derived from an EMBL/GenBank/DDBJ whole genome shotgun (WGS) entry which is preliminary data.</text>
</comment>
<protein>
    <submittedName>
        <fullName evidence="3">Uncharacterized protein</fullName>
    </submittedName>
</protein>
<evidence type="ECO:0000313" key="4">
    <source>
        <dbReference type="Proteomes" id="UP000614601"/>
    </source>
</evidence>
<dbReference type="PANTHER" id="PTHR36300">
    <property type="entry name" value="RAW, ISOFORM A"/>
    <property type="match status" value="1"/>
</dbReference>